<dbReference type="AlphaFoldDB" id="A0A438K520"/>
<reference evidence="1 2" key="1">
    <citation type="journal article" date="2018" name="PLoS Genet.">
        <title>Population sequencing reveals clonal diversity and ancestral inbreeding in the grapevine cultivar Chardonnay.</title>
        <authorList>
            <person name="Roach M.J."/>
            <person name="Johnson D.L."/>
            <person name="Bohlmann J."/>
            <person name="van Vuuren H.J."/>
            <person name="Jones S.J."/>
            <person name="Pretorius I.S."/>
            <person name="Schmidt S.A."/>
            <person name="Borneman A.R."/>
        </authorList>
    </citation>
    <scope>NUCLEOTIDE SEQUENCE [LARGE SCALE GENOMIC DNA]</scope>
    <source>
        <strain evidence="2">cv. Chardonnay</strain>
        <tissue evidence="1">Leaf</tissue>
    </source>
</reference>
<proteinExistence type="predicted"/>
<dbReference type="Proteomes" id="UP000288805">
    <property type="component" value="Unassembled WGS sequence"/>
</dbReference>
<protein>
    <recommendedName>
        <fullName evidence="3">Reverse transcriptase RNase H-like domain-containing protein</fullName>
    </recommendedName>
</protein>
<accession>A0A438K520</accession>
<gene>
    <name evidence="1" type="ORF">CK203_014326</name>
</gene>
<organism evidence="1 2">
    <name type="scientific">Vitis vinifera</name>
    <name type="common">Grape</name>
    <dbReference type="NCBI Taxonomy" id="29760"/>
    <lineage>
        <taxon>Eukaryota</taxon>
        <taxon>Viridiplantae</taxon>
        <taxon>Streptophyta</taxon>
        <taxon>Embryophyta</taxon>
        <taxon>Tracheophyta</taxon>
        <taxon>Spermatophyta</taxon>
        <taxon>Magnoliopsida</taxon>
        <taxon>eudicotyledons</taxon>
        <taxon>Gunneridae</taxon>
        <taxon>Pentapetalae</taxon>
        <taxon>rosids</taxon>
        <taxon>Vitales</taxon>
        <taxon>Vitaceae</taxon>
        <taxon>Viteae</taxon>
        <taxon>Vitis</taxon>
    </lineage>
</organism>
<evidence type="ECO:0000313" key="2">
    <source>
        <dbReference type="Proteomes" id="UP000288805"/>
    </source>
</evidence>
<sequence>MQRLTSRLVALGQFIALFTGKLYPFFTTLSRVSLVGIETWYSQVEQMALALCIATKKLCPYFQAHQVTILTNQPLRITLHKLDSSEQM</sequence>
<comment type="caution">
    <text evidence="1">The sequence shown here is derived from an EMBL/GenBank/DDBJ whole genome shotgun (WGS) entry which is preliminary data.</text>
</comment>
<name>A0A438K520_VITVI</name>
<dbReference type="EMBL" id="QGNW01000016">
    <property type="protein sequence ID" value="RVX16295.1"/>
    <property type="molecule type" value="Genomic_DNA"/>
</dbReference>
<evidence type="ECO:0008006" key="3">
    <source>
        <dbReference type="Google" id="ProtNLM"/>
    </source>
</evidence>
<evidence type="ECO:0000313" key="1">
    <source>
        <dbReference type="EMBL" id="RVX16295.1"/>
    </source>
</evidence>